<dbReference type="Gene3D" id="1.10.486.10">
    <property type="entry name" value="PCRA, domain 4"/>
    <property type="match status" value="1"/>
</dbReference>
<gene>
    <name evidence="18" type="ORF">VIN30_10625</name>
</gene>
<dbReference type="InterPro" id="IPR014017">
    <property type="entry name" value="DNA_helicase_UvrD-like_C"/>
</dbReference>
<evidence type="ECO:0000256" key="12">
    <source>
        <dbReference type="ARBA" id="ARBA00034808"/>
    </source>
</evidence>
<comment type="catalytic activity">
    <reaction evidence="11">
        <text>Couples ATP hydrolysis with the unwinding of duplex DNA by translocating in the 3'-5' direction.</text>
        <dbReference type="EC" id="5.6.2.4"/>
    </reaction>
</comment>
<dbReference type="InterPro" id="IPR027417">
    <property type="entry name" value="P-loop_NTPase"/>
</dbReference>
<feature type="compositionally biased region" description="Acidic residues" evidence="15">
    <location>
        <begin position="921"/>
        <end position="933"/>
    </location>
</feature>
<feature type="compositionally biased region" description="Low complexity" evidence="15">
    <location>
        <begin position="936"/>
        <end position="965"/>
    </location>
</feature>
<feature type="domain" description="UvrD-like helicase ATP-binding" evidence="16">
    <location>
        <begin position="4"/>
        <end position="435"/>
    </location>
</feature>
<dbReference type="Gene3D" id="3.90.320.10">
    <property type="match status" value="1"/>
</dbReference>
<dbReference type="Proteomes" id="UP001349994">
    <property type="component" value="Unassembled WGS sequence"/>
</dbReference>
<accession>A0ABU6IKN9</accession>
<keyword evidence="1" id="KW-0540">Nuclease</keyword>
<keyword evidence="8" id="KW-0238">DNA-binding</keyword>
<keyword evidence="4 14" id="KW-0378">Hydrolase</keyword>
<dbReference type="RefSeq" id="WP_338211471.1">
    <property type="nucleotide sequence ID" value="NZ_JAYMFF010000024.1"/>
</dbReference>
<evidence type="ECO:0000256" key="1">
    <source>
        <dbReference type="ARBA" id="ARBA00022722"/>
    </source>
</evidence>
<evidence type="ECO:0000256" key="5">
    <source>
        <dbReference type="ARBA" id="ARBA00022806"/>
    </source>
</evidence>
<dbReference type="PROSITE" id="PS51217">
    <property type="entry name" value="UVRD_HELICASE_CTER"/>
    <property type="match status" value="1"/>
</dbReference>
<keyword evidence="9" id="KW-0234">DNA repair</keyword>
<sequence length="1279" mass="135415">MNLDQCTDAQRSVVTTLDAPLMVSAGAGSGKTFTLTQRVAFALAPGNGKPYLHSVDELLAITFTKKAAGELKGRIKSLLLAEGLYDEALKVDGAWVSTIHGMASRILREHALEIGIDPAFEVIEGAEREELLAEAVESVIAEAEAAGDPVLGRLLLAERLGGDGISGGIMDQVEAVLARVYAMPERFEGLDVSARGAKPGAIVRWACAYADEMLAASEAWVKPSPTKLAFVDNLTAARDRALGWLDGAQDASFDDPDFDIDGFCRLFYGFPLTTGAATGKDKPNFDDWQRAMIDLEREVRAGAASLWLAAVVSLARKVDAAFAALKGPGRLDNNDLLAMCARALREHPTIAEDLRNTFKIIMVDEFQDTDRMQVDIVGAIAQPGFSNVCTVGDAQQSIYRFRGADVNVFMEYRRDLEARSGGDALVPLKSNFRSHSDILSFVEHVFSADEVFGDDFLRLEACGSVNDTPDPLFEGGAGMTRPRIRVHVAQRPWSGVDSSVTLNASAAAIADHFADLAAAGASAGDMVLLLGNMSRAHCYAEALRERGLASMITGGSVFSSMPEPALVSALLRFAVNARDDEALYQVLVGPLFAVGDDSLLVLASRRREDGNIGSQSIGTGFASPALGDDARALGLDEPAVAVLMEARAQLAAFVRRARGGQAKRALEELFVASGLLDRLEAEGVDGLAAGGNFAKALRLVAEMERTCCGIASLSASFDAHLATAKEAPGALASSGCDFVRIMTVHASKGLEFSHVAIADLKDGRENAGRLVVENIGRKTYAAASFADPEFEKSRGTYDRMAKKIEDDLAPDLSSLEEGAAEAIEGLSPGKRYAALAGYAKDQALAEARRLLYVALTRASRSLLVSLEFRGNPDKGYAGAGVFEDIYRAVPWSTSDRMAVDCLEYGGSAPAKVEFRYFAAEEDEGDGGDAAEDGDGQRAAGEADADLPADGYAADADGAADGDPGPFLIARREPVPTPLAVPRNFAREGLYSYSSLSGAHPDSDEPVSEDGEGRIAPALFEPSAGAEAVSESTPSAVGATPGWPAGAAAGSAFGFSANAADGAPESATALGTAFHRLAQQAIERSDQGALFCPGEAAIVAQIQKEGLSEGQQARLRQALSRWLGSDESARFASFEMRSAEVPFIVQVPAGLSADDPAESVIPSERSESQDLPRDFFFLEGEIDGLADNGDGAAFLIDYKTGGTPDEAPEALDAKHRLQASCYAYALMRAGYTSVDAHFLRIEHASADNPRDPQIVPYHFDEDDLPALEALIISTQQEATA</sequence>
<feature type="domain" description="UvrD-like helicase C-terminal" evidence="17">
    <location>
        <begin position="463"/>
        <end position="749"/>
    </location>
</feature>
<keyword evidence="19" id="KW-1185">Reference proteome</keyword>
<evidence type="ECO:0000256" key="4">
    <source>
        <dbReference type="ARBA" id="ARBA00022801"/>
    </source>
</evidence>
<dbReference type="InterPro" id="IPR014016">
    <property type="entry name" value="UvrD-like_ATP-bd"/>
</dbReference>
<dbReference type="InterPro" id="IPR000212">
    <property type="entry name" value="DNA_helicase_UvrD/REP"/>
</dbReference>
<evidence type="ECO:0000256" key="3">
    <source>
        <dbReference type="ARBA" id="ARBA00022763"/>
    </source>
</evidence>
<dbReference type="Gene3D" id="3.40.50.300">
    <property type="entry name" value="P-loop containing nucleotide triphosphate hydrolases"/>
    <property type="match status" value="3"/>
</dbReference>
<evidence type="ECO:0000256" key="8">
    <source>
        <dbReference type="ARBA" id="ARBA00023125"/>
    </source>
</evidence>
<dbReference type="InterPro" id="IPR011335">
    <property type="entry name" value="Restrct_endonuc-II-like"/>
</dbReference>
<evidence type="ECO:0000259" key="16">
    <source>
        <dbReference type="PROSITE" id="PS51198"/>
    </source>
</evidence>
<proteinExistence type="predicted"/>
<keyword evidence="3" id="KW-0227">DNA damage</keyword>
<name>A0ABU6IKN9_9ACTN</name>
<dbReference type="PANTHER" id="PTHR11070">
    <property type="entry name" value="UVRD / RECB / PCRA DNA HELICASE FAMILY MEMBER"/>
    <property type="match status" value="1"/>
</dbReference>
<evidence type="ECO:0000313" key="18">
    <source>
        <dbReference type="EMBL" id="MEC4176901.1"/>
    </source>
</evidence>
<comment type="catalytic activity">
    <reaction evidence="13">
        <text>ATP + H2O = ADP + phosphate + H(+)</text>
        <dbReference type="Rhea" id="RHEA:13065"/>
        <dbReference type="ChEBI" id="CHEBI:15377"/>
        <dbReference type="ChEBI" id="CHEBI:15378"/>
        <dbReference type="ChEBI" id="CHEBI:30616"/>
        <dbReference type="ChEBI" id="CHEBI:43474"/>
        <dbReference type="ChEBI" id="CHEBI:456216"/>
        <dbReference type="EC" id="5.6.2.4"/>
    </reaction>
</comment>
<evidence type="ECO:0000313" key="19">
    <source>
        <dbReference type="Proteomes" id="UP001349994"/>
    </source>
</evidence>
<dbReference type="InterPro" id="IPR038726">
    <property type="entry name" value="PDDEXK_AddAB-type"/>
</dbReference>
<keyword evidence="10" id="KW-0413">Isomerase</keyword>
<dbReference type="PROSITE" id="PS51198">
    <property type="entry name" value="UVRD_HELICASE_ATP_BIND"/>
    <property type="match status" value="1"/>
</dbReference>
<dbReference type="Pfam" id="PF00580">
    <property type="entry name" value="UvrD-helicase"/>
    <property type="match status" value="1"/>
</dbReference>
<dbReference type="EMBL" id="JAYMFF010000024">
    <property type="protein sequence ID" value="MEC4176901.1"/>
    <property type="molecule type" value="Genomic_DNA"/>
</dbReference>
<dbReference type="Pfam" id="PF13361">
    <property type="entry name" value="UvrD_C"/>
    <property type="match status" value="1"/>
</dbReference>
<evidence type="ECO:0000256" key="9">
    <source>
        <dbReference type="ARBA" id="ARBA00023204"/>
    </source>
</evidence>
<dbReference type="SUPFAM" id="SSF52980">
    <property type="entry name" value="Restriction endonuclease-like"/>
    <property type="match status" value="1"/>
</dbReference>
<evidence type="ECO:0000256" key="6">
    <source>
        <dbReference type="ARBA" id="ARBA00022839"/>
    </source>
</evidence>
<evidence type="ECO:0000256" key="2">
    <source>
        <dbReference type="ARBA" id="ARBA00022741"/>
    </source>
</evidence>
<feature type="binding site" evidence="14">
    <location>
        <begin position="25"/>
        <end position="32"/>
    </location>
    <ligand>
        <name>ATP</name>
        <dbReference type="ChEBI" id="CHEBI:30616"/>
    </ligand>
</feature>
<evidence type="ECO:0000256" key="11">
    <source>
        <dbReference type="ARBA" id="ARBA00034617"/>
    </source>
</evidence>
<evidence type="ECO:0000259" key="17">
    <source>
        <dbReference type="PROSITE" id="PS51217"/>
    </source>
</evidence>
<dbReference type="PANTHER" id="PTHR11070:SF2">
    <property type="entry name" value="ATP-DEPENDENT DNA HELICASE SRS2"/>
    <property type="match status" value="1"/>
</dbReference>
<evidence type="ECO:0000256" key="14">
    <source>
        <dbReference type="PROSITE-ProRule" id="PRU00560"/>
    </source>
</evidence>
<keyword evidence="6" id="KW-0269">Exonuclease</keyword>
<protein>
    <recommendedName>
        <fullName evidence="12">DNA 3'-5' helicase</fullName>
        <ecNumber evidence="12">5.6.2.4</ecNumber>
    </recommendedName>
</protein>
<dbReference type="SUPFAM" id="SSF52540">
    <property type="entry name" value="P-loop containing nucleoside triphosphate hydrolases"/>
    <property type="match status" value="1"/>
</dbReference>
<dbReference type="InterPro" id="IPR011604">
    <property type="entry name" value="PDDEXK-like_dom_sf"/>
</dbReference>
<evidence type="ECO:0000256" key="15">
    <source>
        <dbReference type="SAM" id="MobiDB-lite"/>
    </source>
</evidence>
<dbReference type="Pfam" id="PF12705">
    <property type="entry name" value="PDDEXK_1"/>
    <property type="match status" value="1"/>
</dbReference>
<keyword evidence="7 14" id="KW-0067">ATP-binding</keyword>
<keyword evidence="5 14" id="KW-0347">Helicase</keyword>
<dbReference type="EC" id="5.6.2.4" evidence="12"/>
<evidence type="ECO:0000256" key="10">
    <source>
        <dbReference type="ARBA" id="ARBA00023235"/>
    </source>
</evidence>
<organism evidence="18 19">
    <name type="scientific">Adlercreutzia wanghongyangiae</name>
    <dbReference type="NCBI Taxonomy" id="3111451"/>
    <lineage>
        <taxon>Bacteria</taxon>
        <taxon>Bacillati</taxon>
        <taxon>Actinomycetota</taxon>
        <taxon>Coriobacteriia</taxon>
        <taxon>Eggerthellales</taxon>
        <taxon>Eggerthellaceae</taxon>
        <taxon>Adlercreutzia</taxon>
    </lineage>
</organism>
<keyword evidence="2 14" id="KW-0547">Nucleotide-binding</keyword>
<feature type="region of interest" description="Disordered" evidence="15">
    <location>
        <begin position="921"/>
        <end position="972"/>
    </location>
</feature>
<reference evidence="18 19" key="1">
    <citation type="submission" date="2024-01" db="EMBL/GenBank/DDBJ databases">
        <title>novel species in genus Adlercreutzia.</title>
        <authorList>
            <person name="Liu X."/>
        </authorList>
    </citation>
    <scope>NUCLEOTIDE SEQUENCE [LARGE SCALE GENOMIC DNA]</scope>
    <source>
        <strain evidence="18 19">R7</strain>
    </source>
</reference>
<evidence type="ECO:0000256" key="13">
    <source>
        <dbReference type="ARBA" id="ARBA00048988"/>
    </source>
</evidence>
<comment type="caution">
    <text evidence="18">The sequence shown here is derived from an EMBL/GenBank/DDBJ whole genome shotgun (WGS) entry which is preliminary data.</text>
</comment>
<evidence type="ECO:0000256" key="7">
    <source>
        <dbReference type="ARBA" id="ARBA00022840"/>
    </source>
</evidence>